<proteinExistence type="predicted"/>
<dbReference type="EMBL" id="CM055760">
    <property type="protein sequence ID" value="KAJ7987263.1"/>
    <property type="molecule type" value="Genomic_DNA"/>
</dbReference>
<comment type="caution">
    <text evidence="1">The sequence shown here is derived from an EMBL/GenBank/DDBJ whole genome shotgun (WGS) entry which is preliminary data.</text>
</comment>
<organism evidence="1 2">
    <name type="scientific">Dallia pectoralis</name>
    <name type="common">Alaska blackfish</name>
    <dbReference type="NCBI Taxonomy" id="75939"/>
    <lineage>
        <taxon>Eukaryota</taxon>
        <taxon>Metazoa</taxon>
        <taxon>Chordata</taxon>
        <taxon>Craniata</taxon>
        <taxon>Vertebrata</taxon>
        <taxon>Euteleostomi</taxon>
        <taxon>Actinopterygii</taxon>
        <taxon>Neopterygii</taxon>
        <taxon>Teleostei</taxon>
        <taxon>Protacanthopterygii</taxon>
        <taxon>Esociformes</taxon>
        <taxon>Umbridae</taxon>
        <taxon>Dallia</taxon>
    </lineage>
</organism>
<gene>
    <name evidence="1" type="ORF">DPEC_G00336920</name>
</gene>
<protein>
    <submittedName>
        <fullName evidence="1">Uncharacterized protein</fullName>
    </submittedName>
</protein>
<name>A0ACC2F798_DALPE</name>
<keyword evidence="2" id="KW-1185">Reference proteome</keyword>
<evidence type="ECO:0000313" key="1">
    <source>
        <dbReference type="EMBL" id="KAJ7987263.1"/>
    </source>
</evidence>
<reference evidence="1" key="1">
    <citation type="submission" date="2021-05" db="EMBL/GenBank/DDBJ databases">
        <authorList>
            <person name="Pan Q."/>
            <person name="Jouanno E."/>
            <person name="Zahm M."/>
            <person name="Klopp C."/>
            <person name="Cabau C."/>
            <person name="Louis A."/>
            <person name="Berthelot C."/>
            <person name="Parey E."/>
            <person name="Roest Crollius H."/>
            <person name="Montfort J."/>
            <person name="Robinson-Rechavi M."/>
            <person name="Bouchez O."/>
            <person name="Lampietro C."/>
            <person name="Lopez Roques C."/>
            <person name="Donnadieu C."/>
            <person name="Postlethwait J."/>
            <person name="Bobe J."/>
            <person name="Dillon D."/>
            <person name="Chandos A."/>
            <person name="von Hippel F."/>
            <person name="Guiguen Y."/>
        </authorList>
    </citation>
    <scope>NUCLEOTIDE SEQUENCE</scope>
    <source>
        <strain evidence="1">YG-Jan2019</strain>
    </source>
</reference>
<dbReference type="Proteomes" id="UP001157502">
    <property type="component" value="Chromosome 33"/>
</dbReference>
<evidence type="ECO:0000313" key="2">
    <source>
        <dbReference type="Proteomes" id="UP001157502"/>
    </source>
</evidence>
<sequence>MFPVGSDCYLSVAPHPSLSEPLLYPTCHMAVTAWPGRTVSLPICRAKRSESCWVPPCGHRGSLQTKRTKCPSATETRRERETDGEWGRRKGERVQVRGGEIEGIGKRQCAQLTNFLNFQKGQSHLLKALCGAVKRESKDDVRGTTSADLCEKRYLYRLLGTWSSAERRGLRASSL</sequence>
<accession>A0ACC2F798</accession>